<dbReference type="AlphaFoldDB" id="A0A0F9IZC5"/>
<reference evidence="1" key="1">
    <citation type="journal article" date="2015" name="Nature">
        <title>Complex archaea that bridge the gap between prokaryotes and eukaryotes.</title>
        <authorList>
            <person name="Spang A."/>
            <person name="Saw J.H."/>
            <person name="Jorgensen S.L."/>
            <person name="Zaremba-Niedzwiedzka K."/>
            <person name="Martijn J."/>
            <person name="Lind A.E."/>
            <person name="van Eijk R."/>
            <person name="Schleper C."/>
            <person name="Guy L."/>
            <person name="Ettema T.J."/>
        </authorList>
    </citation>
    <scope>NUCLEOTIDE SEQUENCE</scope>
</reference>
<dbReference type="EMBL" id="LAZR01017779">
    <property type="protein sequence ID" value="KKL99000.1"/>
    <property type="molecule type" value="Genomic_DNA"/>
</dbReference>
<proteinExistence type="predicted"/>
<evidence type="ECO:0000313" key="1">
    <source>
        <dbReference type="EMBL" id="KKL99000.1"/>
    </source>
</evidence>
<organism evidence="1">
    <name type="scientific">marine sediment metagenome</name>
    <dbReference type="NCBI Taxonomy" id="412755"/>
    <lineage>
        <taxon>unclassified sequences</taxon>
        <taxon>metagenomes</taxon>
        <taxon>ecological metagenomes</taxon>
    </lineage>
</organism>
<name>A0A0F9IZC5_9ZZZZ</name>
<gene>
    <name evidence="1" type="ORF">LCGC14_1818760</name>
</gene>
<comment type="caution">
    <text evidence="1">The sequence shown here is derived from an EMBL/GenBank/DDBJ whole genome shotgun (WGS) entry which is preliminary data.</text>
</comment>
<sequence length="149" mass="18020">MGLDQFLYAKKWIWSSKGKTDKAEKVLLKEYPEMKDFELKEISYEVGYWRKSNHIHKWFVDNVQDGKDDCKNYYVSEEQLRELLNLVKNVLDKPNKAEELLPTTSGFFFGGEEYDEWYFNDLKNTIKIIEKIFNKINLKEWDIYYSSSW</sequence>
<accession>A0A0F9IZC5</accession>
<protein>
    <submittedName>
        <fullName evidence="1">Uncharacterized protein</fullName>
    </submittedName>
</protein>